<name>A0A9P3PQK0_LYOSH</name>
<dbReference type="EMBL" id="BRPK01000007">
    <property type="protein sequence ID" value="GLB39734.1"/>
    <property type="molecule type" value="Genomic_DNA"/>
</dbReference>
<evidence type="ECO:0000256" key="1">
    <source>
        <dbReference type="SAM" id="MobiDB-lite"/>
    </source>
</evidence>
<sequence>MTLGTRADAPEAAPHHRNAPASDCEPDHEAHTESSNTSAFDVTGPRDGSVTAHASLGVNETTTVLADTVTSGGITTNSGNPSSSTSVQSPSSGGHGFFHRARDFTLQGGTLNDIGRDLRIVVNNYGSGPADTVTKSDSKNATYKRCPPPTRYFKGRQKILDEMAAYFFNGIENQHVCVLHGLGGVGKTQIAYQFVETCAKDHRFSEAFFVNASTADTITTDLSNISLSKNIGKSADEALCWLAGQHHKWLVLFNNADDVKLKLFDFFPSCSHGNILITTRNPELSIYAPDASIEITDLEPEEATDLLLAMVAPNKMVTGSAQDQAAAITKELFYHPLAVVQAGAYIAKHCNLSGYLELYRSNRHRLWKAQPVQRHDDYQWTVYTTWQISVDHLKPVASRFLRICSYMHHDGISEDMFKVAAAAAMAAEHPHSESVALHAVVAFLQNFMAPGGDWDIFEFQQMVADVRSYSLIHFDKANKVLSIHPLVHEWMRLMYAEDFSALLCAQYLVGLSISGRSGFSSYRLRRALLPHIDAVRQYSADIPADLLSKFSFVYHESGQFLVAEKLRVELVEARKQELGEDHPDTLTSIANLAETYRSQGRFKEAEMLEVEVVEARNRVLVKDHPDTLTSIANLAMIYKSQGHFKEAERLEVEVVEARKQVLGKDHPDTLTSIANLAMIYKSQGHFKEAERLEVEVVEARKQVLGKDHPDTLTSIANLAMIYKSQGHFKEAERLEVEVVEARKQVLGKDHPNTLASIANLASTYRRQGHFEEAERLGVEVVGAMKQMLGTYHPDTLNGIEDLALTYRSQGRFEEAERLGVEVEEGLRWSRKATLSKQALREAIPRHLLGLQTSH</sequence>
<dbReference type="InterPro" id="IPR056681">
    <property type="entry name" value="DUF7779"/>
</dbReference>
<feature type="domain" description="NB-ARC" evidence="2">
    <location>
        <begin position="162"/>
        <end position="315"/>
    </location>
</feature>
<feature type="region of interest" description="Disordered" evidence="1">
    <location>
        <begin position="70"/>
        <end position="99"/>
    </location>
</feature>
<evidence type="ECO:0000259" key="2">
    <source>
        <dbReference type="Pfam" id="PF00931"/>
    </source>
</evidence>
<evidence type="ECO:0000313" key="5">
    <source>
        <dbReference type="Proteomes" id="UP001063166"/>
    </source>
</evidence>
<gene>
    <name evidence="4" type="ORF">LshimejAT787_0702440</name>
</gene>
<dbReference type="OrthoDB" id="1658288at2759"/>
<dbReference type="Pfam" id="PF13374">
    <property type="entry name" value="TPR_10"/>
    <property type="match status" value="5"/>
</dbReference>
<accession>A0A9P3PQK0</accession>
<dbReference type="InterPro" id="IPR027417">
    <property type="entry name" value="P-loop_NTPase"/>
</dbReference>
<keyword evidence="5" id="KW-1185">Reference proteome</keyword>
<comment type="caution">
    <text evidence="4">The sequence shown here is derived from an EMBL/GenBank/DDBJ whole genome shotgun (WGS) entry which is preliminary data.</text>
</comment>
<dbReference type="PANTHER" id="PTHR46082:SF6">
    <property type="entry name" value="AAA+ ATPASE DOMAIN-CONTAINING PROTEIN-RELATED"/>
    <property type="match status" value="1"/>
</dbReference>
<evidence type="ECO:0000313" key="4">
    <source>
        <dbReference type="EMBL" id="GLB39734.1"/>
    </source>
</evidence>
<protein>
    <submittedName>
        <fullName evidence="4">Patatin-like phospholipase</fullName>
    </submittedName>
</protein>
<dbReference type="PRINTS" id="PR00381">
    <property type="entry name" value="KINESINLIGHT"/>
</dbReference>
<dbReference type="PANTHER" id="PTHR46082">
    <property type="entry name" value="ATP/GTP-BINDING PROTEIN-RELATED"/>
    <property type="match status" value="1"/>
</dbReference>
<dbReference type="Pfam" id="PF13424">
    <property type="entry name" value="TPR_12"/>
    <property type="match status" value="1"/>
</dbReference>
<reference evidence="4" key="1">
    <citation type="submission" date="2022-07" db="EMBL/GenBank/DDBJ databases">
        <title>The genome of Lyophyllum shimeji provides insight into the initial evolution of ectomycorrhizal fungal genome.</title>
        <authorList>
            <person name="Kobayashi Y."/>
            <person name="Shibata T."/>
            <person name="Hirakawa H."/>
            <person name="Shigenobu S."/>
            <person name="Nishiyama T."/>
            <person name="Yamada A."/>
            <person name="Hasebe M."/>
            <person name="Kawaguchi M."/>
        </authorList>
    </citation>
    <scope>NUCLEOTIDE SEQUENCE</scope>
    <source>
        <strain evidence="4">AT787</strain>
    </source>
</reference>
<dbReference type="Gene3D" id="1.25.40.10">
    <property type="entry name" value="Tetratricopeptide repeat domain"/>
    <property type="match status" value="2"/>
</dbReference>
<dbReference type="AlphaFoldDB" id="A0A9P3PQK0"/>
<dbReference type="Pfam" id="PF25000">
    <property type="entry name" value="DUF7779"/>
    <property type="match status" value="1"/>
</dbReference>
<dbReference type="Pfam" id="PF00931">
    <property type="entry name" value="NB-ARC"/>
    <property type="match status" value="1"/>
</dbReference>
<dbReference type="InterPro" id="IPR053137">
    <property type="entry name" value="NLR-like"/>
</dbReference>
<proteinExistence type="predicted"/>
<dbReference type="Gene3D" id="3.40.50.300">
    <property type="entry name" value="P-loop containing nucleotide triphosphate hydrolases"/>
    <property type="match status" value="1"/>
</dbReference>
<dbReference type="GO" id="GO:0043531">
    <property type="term" value="F:ADP binding"/>
    <property type="evidence" value="ECO:0007669"/>
    <property type="project" value="InterPro"/>
</dbReference>
<feature type="domain" description="DUF7779" evidence="3">
    <location>
        <begin position="389"/>
        <end position="492"/>
    </location>
</feature>
<dbReference type="SUPFAM" id="SSF52540">
    <property type="entry name" value="P-loop containing nucleoside triphosphate hydrolases"/>
    <property type="match status" value="1"/>
</dbReference>
<dbReference type="InterPro" id="IPR002182">
    <property type="entry name" value="NB-ARC"/>
</dbReference>
<dbReference type="SUPFAM" id="SSF48452">
    <property type="entry name" value="TPR-like"/>
    <property type="match status" value="2"/>
</dbReference>
<organism evidence="4 5">
    <name type="scientific">Lyophyllum shimeji</name>
    <name type="common">Hon-shimeji</name>
    <name type="synonym">Tricholoma shimeji</name>
    <dbReference type="NCBI Taxonomy" id="47721"/>
    <lineage>
        <taxon>Eukaryota</taxon>
        <taxon>Fungi</taxon>
        <taxon>Dikarya</taxon>
        <taxon>Basidiomycota</taxon>
        <taxon>Agaricomycotina</taxon>
        <taxon>Agaricomycetes</taxon>
        <taxon>Agaricomycetidae</taxon>
        <taxon>Agaricales</taxon>
        <taxon>Tricholomatineae</taxon>
        <taxon>Lyophyllaceae</taxon>
        <taxon>Lyophyllum</taxon>
    </lineage>
</organism>
<evidence type="ECO:0000259" key="3">
    <source>
        <dbReference type="Pfam" id="PF25000"/>
    </source>
</evidence>
<dbReference type="InterPro" id="IPR011990">
    <property type="entry name" value="TPR-like_helical_dom_sf"/>
</dbReference>
<feature type="compositionally biased region" description="Low complexity" evidence="1">
    <location>
        <begin position="70"/>
        <end position="92"/>
    </location>
</feature>
<dbReference type="Proteomes" id="UP001063166">
    <property type="component" value="Unassembled WGS sequence"/>
</dbReference>
<feature type="region of interest" description="Disordered" evidence="1">
    <location>
        <begin position="1"/>
        <end position="55"/>
    </location>
</feature>